<sequence length="1000" mass="108087">MKNKLLNNLLLPLALLLGSFTYGQTVSGIVSDISGGLPGVNVLVKGTAKGVQTDFDGKYTIEGVSNEDVIIFSFLGYKTQEIVVNGQTKINVTLQEDAAELNEVVIIGYGSVSKKDATGAIEVVGAKDLNRGITTSPQELLQGRMSGVQVTTSSGEPGAPSAIRIRGASSVRAGNDPLYVIDGVPFNNDTNSPGTDTPGLGTTSAKNPLSFINSADIESITVLKDASSTAIYGSRGANGVILITTKKGKSGEGNFNFTASQTFSKIANKLDLLTASEYANLNSDSDGGASETPFDDILRSANTEEYGVSFSGGNEKGAHRISLGLLNQEGIVKNTGLDKYTLNGNFSQKFFDNDRLKIEANITASGINNHATAISESVGAEGDLMLSALKWNPTNPLMNTDGTYNQPSDNQRNPLALLDYFTDETETTKIFGNLSATLNIIEGLDYKFTFGVDRTVSHRGLAMSSLLNTNQSFGRGLAYLQERRFFNRLFENTLSYNKGLSERLNLQAVLGHSYETFDSYGESQILRDFTGYTDQKFYLDNIFAAETSAQQGERPERSSVTGIPVSLQSFFARTIWDLDNKYILTATLRADGSSRFGSNNKYGYFPSLAFGWKLAEEGFLPESVDDLKLRAGWGITGNQQFPSDASRLIFTPQQGGSAAISNSPNPDLKWETTTTTGIGLDFGFFNKLSGSFDWYSKKTEDLLFRLPVSQPGPPGAFFWNNFSDEVKSSGVELSLNYKIISNEDFSWEIGGNFAFLKNELIGRDAFKNGVSTGSAGGQGLSGERLQLLYGGQSLYAFYLPVFEGFDSSGNPTYADTNGDGVVNTNFDVPGGVSDRVFAGDPNPDVTMGINTNITYKDFDLIVNGYGAFGQQVYNNTANALFNASAFNRGENVTSNVPTNGENPASSPIISTRFLENADFFRLANVTLGYTFSSETLATINWIKSLRLYVTGQNLFVITNYSGFDPEVNTNKSVDGVPSFGIDYSSYPRSRSLTLGLSVNF</sequence>
<keyword evidence="1 2" id="KW-0472">Membrane</keyword>
<accession>A0A2N3HNQ0</accession>
<dbReference type="EMBL" id="PJEO01000011">
    <property type="protein sequence ID" value="PKQ46590.1"/>
    <property type="molecule type" value="Genomic_DNA"/>
</dbReference>
<dbReference type="SUPFAM" id="SSF49464">
    <property type="entry name" value="Carboxypeptidase regulatory domain-like"/>
    <property type="match status" value="1"/>
</dbReference>
<keyword evidence="3" id="KW-0732">Signal</keyword>
<feature type="chain" id="PRO_5014820265" evidence="3">
    <location>
        <begin position="24"/>
        <end position="1000"/>
    </location>
</feature>
<keyword evidence="1" id="KW-0998">Cell outer membrane</keyword>
<evidence type="ECO:0000259" key="5">
    <source>
        <dbReference type="Pfam" id="PF07715"/>
    </source>
</evidence>
<dbReference type="Pfam" id="PF13715">
    <property type="entry name" value="CarbopepD_reg_2"/>
    <property type="match status" value="1"/>
</dbReference>
<gene>
    <name evidence="6" type="ORF">CSW08_02190</name>
</gene>
<keyword evidence="1" id="KW-0812">Transmembrane</keyword>
<dbReference type="FunFam" id="2.170.130.10:FF:000008">
    <property type="entry name" value="SusC/RagA family TonB-linked outer membrane protein"/>
    <property type="match status" value="1"/>
</dbReference>
<dbReference type="NCBIfam" id="TIGR04056">
    <property type="entry name" value="OMP_RagA_SusC"/>
    <property type="match status" value="1"/>
</dbReference>
<feature type="signal peptide" evidence="3">
    <location>
        <begin position="1"/>
        <end position="23"/>
    </location>
</feature>
<evidence type="ECO:0000313" key="7">
    <source>
        <dbReference type="Proteomes" id="UP000233435"/>
    </source>
</evidence>
<dbReference type="GO" id="GO:0009279">
    <property type="term" value="C:cell outer membrane"/>
    <property type="evidence" value="ECO:0007669"/>
    <property type="project" value="UniProtKB-SubCell"/>
</dbReference>
<evidence type="ECO:0000256" key="2">
    <source>
        <dbReference type="RuleBase" id="RU003357"/>
    </source>
</evidence>
<protein>
    <submittedName>
        <fullName evidence="6">SusC/RagA family TonB-linked outer membrane protein</fullName>
    </submittedName>
</protein>
<comment type="subcellular location">
    <subcellularLocation>
        <location evidence="1">Cell outer membrane</location>
        <topology evidence="1">Multi-pass membrane protein</topology>
    </subcellularLocation>
</comment>
<dbReference type="InterPro" id="IPR039426">
    <property type="entry name" value="TonB-dep_rcpt-like"/>
</dbReference>
<feature type="domain" description="TonB-dependent receptor plug" evidence="5">
    <location>
        <begin position="114"/>
        <end position="240"/>
    </location>
</feature>
<evidence type="ECO:0000256" key="3">
    <source>
        <dbReference type="SAM" id="SignalP"/>
    </source>
</evidence>
<dbReference type="InterPro" id="IPR037066">
    <property type="entry name" value="Plug_dom_sf"/>
</dbReference>
<dbReference type="InterPro" id="IPR000531">
    <property type="entry name" value="Beta-barrel_TonB"/>
</dbReference>
<keyword evidence="1" id="KW-0813">Transport</keyword>
<comment type="similarity">
    <text evidence="1 2">Belongs to the TonB-dependent receptor family.</text>
</comment>
<dbReference type="Gene3D" id="2.170.130.10">
    <property type="entry name" value="TonB-dependent receptor, plug domain"/>
    <property type="match status" value="1"/>
</dbReference>
<dbReference type="Pfam" id="PF00593">
    <property type="entry name" value="TonB_dep_Rec_b-barrel"/>
    <property type="match status" value="1"/>
</dbReference>
<evidence type="ECO:0000256" key="1">
    <source>
        <dbReference type="PROSITE-ProRule" id="PRU01360"/>
    </source>
</evidence>
<dbReference type="InterPro" id="IPR008969">
    <property type="entry name" value="CarboxyPept-like_regulatory"/>
</dbReference>
<dbReference type="NCBIfam" id="TIGR04057">
    <property type="entry name" value="SusC_RagA_signa"/>
    <property type="match status" value="1"/>
</dbReference>
<reference evidence="6 7" key="1">
    <citation type="submission" date="2017-12" db="EMBL/GenBank/DDBJ databases">
        <title>Confluentibacter flavum sp. nov., isolated from the saline lake.</title>
        <authorList>
            <person name="Yu L."/>
        </authorList>
    </citation>
    <scope>NUCLEOTIDE SEQUENCE [LARGE SCALE GENOMIC DNA]</scope>
    <source>
        <strain evidence="6 7">3B</strain>
    </source>
</reference>
<evidence type="ECO:0000259" key="4">
    <source>
        <dbReference type="Pfam" id="PF00593"/>
    </source>
</evidence>
<evidence type="ECO:0000313" key="6">
    <source>
        <dbReference type="EMBL" id="PKQ46590.1"/>
    </source>
</evidence>
<proteinExistence type="inferred from homology"/>
<dbReference type="InterPro" id="IPR012910">
    <property type="entry name" value="Plug_dom"/>
</dbReference>
<keyword evidence="1" id="KW-1134">Transmembrane beta strand</keyword>
<name>A0A2N3HNQ0_9FLAO</name>
<dbReference type="InterPro" id="IPR023997">
    <property type="entry name" value="TonB-dep_OMP_SusC/RagA_CS"/>
</dbReference>
<dbReference type="Proteomes" id="UP000233435">
    <property type="component" value="Unassembled WGS sequence"/>
</dbReference>
<dbReference type="Pfam" id="PF07715">
    <property type="entry name" value="Plug"/>
    <property type="match status" value="1"/>
</dbReference>
<dbReference type="OrthoDB" id="9768177at2"/>
<dbReference type="Gene3D" id="2.60.40.1120">
    <property type="entry name" value="Carboxypeptidase-like, regulatory domain"/>
    <property type="match status" value="1"/>
</dbReference>
<organism evidence="6 7">
    <name type="scientific">Confluentibacter flavum</name>
    <dbReference type="NCBI Taxonomy" id="1909700"/>
    <lineage>
        <taxon>Bacteria</taxon>
        <taxon>Pseudomonadati</taxon>
        <taxon>Bacteroidota</taxon>
        <taxon>Flavobacteriia</taxon>
        <taxon>Flavobacteriales</taxon>
        <taxon>Flavobacteriaceae</taxon>
        <taxon>Confluentibacter</taxon>
    </lineage>
</organism>
<dbReference type="RefSeq" id="WP_106658271.1">
    <property type="nucleotide sequence ID" value="NZ_PJEO01000011.1"/>
</dbReference>
<dbReference type="AlphaFoldDB" id="A0A2N3HNQ0"/>
<comment type="caution">
    <text evidence="6">The sequence shown here is derived from an EMBL/GenBank/DDBJ whole genome shotgun (WGS) entry which is preliminary data.</text>
</comment>
<keyword evidence="2" id="KW-0798">TonB box</keyword>
<dbReference type="PROSITE" id="PS52016">
    <property type="entry name" value="TONB_DEPENDENT_REC_3"/>
    <property type="match status" value="1"/>
</dbReference>
<dbReference type="SUPFAM" id="SSF56935">
    <property type="entry name" value="Porins"/>
    <property type="match status" value="1"/>
</dbReference>
<dbReference type="InterPro" id="IPR023996">
    <property type="entry name" value="TonB-dep_OMP_SusC/RagA"/>
</dbReference>
<feature type="domain" description="TonB-dependent receptor-like beta-barrel" evidence="4">
    <location>
        <begin position="399"/>
        <end position="954"/>
    </location>
</feature>
<keyword evidence="7" id="KW-1185">Reference proteome</keyword>